<reference evidence="1 2" key="1">
    <citation type="journal article" date="2003" name="Nature">
        <title>The genome sequence of the filamentous fungus Neurospora crassa.</title>
        <authorList>
            <person name="Galagan J.E."/>
            <person name="Calvo S.E."/>
            <person name="Borkovich K.A."/>
            <person name="Selker E.U."/>
            <person name="Read N.D."/>
            <person name="Jaffe D."/>
            <person name="FitzHugh W."/>
            <person name="Ma L.J."/>
            <person name="Smirnov S."/>
            <person name="Purcell S."/>
            <person name="Rehman B."/>
            <person name="Elkins T."/>
            <person name="Engels R."/>
            <person name="Wang S."/>
            <person name="Nielsen C.B."/>
            <person name="Butler J."/>
            <person name="Endrizzi M."/>
            <person name="Qui D."/>
            <person name="Ianakiev P."/>
            <person name="Bell-Pedersen D."/>
            <person name="Nelson M.A."/>
            <person name="Werner-Washburne M."/>
            <person name="Selitrennikoff C.P."/>
            <person name="Kinsey J.A."/>
            <person name="Braun E.L."/>
            <person name="Zelter A."/>
            <person name="Schulte U."/>
            <person name="Kothe G.O."/>
            <person name="Jedd G."/>
            <person name="Mewes W."/>
            <person name="Staben C."/>
            <person name="Marcotte E."/>
            <person name="Greenberg D."/>
            <person name="Roy A."/>
            <person name="Foley K."/>
            <person name="Naylor J."/>
            <person name="Stange-Thomann N."/>
            <person name="Barrett R."/>
            <person name="Gnerre S."/>
            <person name="Kamal M."/>
            <person name="Kamvysselis M."/>
            <person name="Mauceli E."/>
            <person name="Bielke C."/>
            <person name="Rudd S."/>
            <person name="Frishman D."/>
            <person name="Krystofova S."/>
            <person name="Rasmussen C."/>
            <person name="Metzenberg R.L."/>
            <person name="Perkins D.D."/>
            <person name="Kroken S."/>
            <person name="Cogoni C."/>
            <person name="Macino G."/>
            <person name="Catcheside D."/>
            <person name="Li W."/>
            <person name="Pratt R.J."/>
            <person name="Osmani S.A."/>
            <person name="DeSouza C.P."/>
            <person name="Glass L."/>
            <person name="Orbach M.J."/>
            <person name="Berglund J.A."/>
            <person name="Voelker R."/>
            <person name="Yarden O."/>
            <person name="Plamann M."/>
            <person name="Seiler S."/>
            <person name="Dunlap J."/>
            <person name="Radford A."/>
            <person name="Aramayo R."/>
            <person name="Natvig D.O."/>
            <person name="Alex L.A."/>
            <person name="Mannhaupt G."/>
            <person name="Ebbole D.J."/>
            <person name="Freitag M."/>
            <person name="Paulsen I."/>
            <person name="Sachs M.S."/>
            <person name="Lander E.S."/>
            <person name="Nusbaum C."/>
            <person name="Birren B."/>
        </authorList>
    </citation>
    <scope>NUCLEOTIDE SEQUENCE [LARGE SCALE GENOMIC DNA]</scope>
    <source>
        <strain evidence="2">ATCC 24698 / 74-OR23-1A / CBS 708.71 / DSM 1257 / FGSC 987</strain>
    </source>
</reference>
<dbReference type="EMBL" id="CM002241">
    <property type="protein sequence ID" value="ESA42328.1"/>
    <property type="molecule type" value="Genomic_DNA"/>
</dbReference>
<dbReference type="AlphaFoldDB" id="V5IKW5"/>
<accession>V5IKW5</accession>
<proteinExistence type="predicted"/>
<dbReference type="OrthoDB" id="5327978at2759"/>
<sequence length="233" mass="26764">MNWKGEFLREAEARHDEINSCMNASLNFGGFMNNGLIMPWSESRRYHRHDVGRPDRPWLLRPPLPPYPRHPWHVQVDAKRMQEPTKRPYLWDTLVLSVPALYLYVANTRHLYSDRSHGDEEETYLVRVMIPAVYFHVLLSIVLDGLSMPGLNLIYEICGVESIMDDAVVVRRKSVRAPTPVNAEVKDNRTFVAYNRSSKPLCEPSELPIVEERYIGHMYCDGGRAVGRSGGDA</sequence>
<protein>
    <submittedName>
        <fullName evidence="1">Na(+)/H(+) antiporter 1</fullName>
    </submittedName>
</protein>
<dbReference type="KEGG" id="ncr:NCU12156"/>
<organism evidence="1 2">
    <name type="scientific">Neurospora crassa (strain ATCC 24698 / 74-OR23-1A / CBS 708.71 / DSM 1257 / FGSC 987)</name>
    <dbReference type="NCBI Taxonomy" id="367110"/>
    <lineage>
        <taxon>Eukaryota</taxon>
        <taxon>Fungi</taxon>
        <taxon>Dikarya</taxon>
        <taxon>Ascomycota</taxon>
        <taxon>Pezizomycotina</taxon>
        <taxon>Sordariomycetes</taxon>
        <taxon>Sordariomycetidae</taxon>
        <taxon>Sordariales</taxon>
        <taxon>Sordariaceae</taxon>
        <taxon>Neurospora</taxon>
    </lineage>
</organism>
<dbReference type="GeneID" id="23568607"/>
<keyword evidence="2" id="KW-1185">Reference proteome</keyword>
<dbReference type="Proteomes" id="UP000001805">
    <property type="component" value="Chromosome 5, Linkage Group VI"/>
</dbReference>
<name>V5IKW5_NEUCR</name>
<evidence type="ECO:0000313" key="2">
    <source>
        <dbReference type="Proteomes" id="UP000001805"/>
    </source>
</evidence>
<dbReference type="VEuPathDB" id="FungiDB:NCU12156"/>
<dbReference type="RefSeq" id="XP_011395069.1">
    <property type="nucleotide sequence ID" value="XM_011396767.1"/>
</dbReference>
<dbReference type="InParanoid" id="V5IKW5"/>
<evidence type="ECO:0000313" key="1">
    <source>
        <dbReference type="EMBL" id="ESA42328.1"/>
    </source>
</evidence>
<gene>
    <name evidence="1" type="ORF">NCU12156</name>
</gene>